<dbReference type="SUPFAM" id="SSF55781">
    <property type="entry name" value="GAF domain-like"/>
    <property type="match status" value="1"/>
</dbReference>
<dbReference type="Proteomes" id="UP000425178">
    <property type="component" value="Chromosome"/>
</dbReference>
<sequence length="253" mass="27023">MTQAPMRTVSRVADLIDQFDHLNPTRDLKELIEASGLPKSTVLRLATDLVNRGLLAINSKGYYSIGPAFLRWTRLAQEMWHVDEQTLNVLESLVRDLGETATLYVLQGRSRTAIASVDGTHAIRNVARLGEPLPLTRGASAIALLSGNLALIDSLKNAALLGEEESFDVDQLRTRAAQAAELGYSESQGEREADAASIAVPVRNQEGRVIAALSISGPISRFGSGVRDKALGRMIAASNVLSTNGIGPVGGLL</sequence>
<gene>
    <name evidence="6" type="primary">kipR2</name>
    <name evidence="6" type="ORF">CETAM_13280</name>
</gene>
<proteinExistence type="predicted"/>
<dbReference type="PANTHER" id="PTHR30136:SF39">
    <property type="entry name" value="TRANSCRIPTIONAL REGULATORY PROTEIN"/>
    <property type="match status" value="1"/>
</dbReference>
<evidence type="ECO:0000259" key="4">
    <source>
        <dbReference type="PROSITE" id="PS51077"/>
    </source>
</evidence>
<dbReference type="PROSITE" id="PS51078">
    <property type="entry name" value="ICLR_ED"/>
    <property type="match status" value="1"/>
</dbReference>
<evidence type="ECO:0000313" key="6">
    <source>
        <dbReference type="EMBL" id="QGU05881.1"/>
    </source>
</evidence>
<dbReference type="AlphaFoldDB" id="A0A6B8W071"/>
<dbReference type="InterPro" id="IPR029016">
    <property type="entry name" value="GAF-like_dom_sf"/>
</dbReference>
<protein>
    <submittedName>
        <fullName evidence="6">HTH-type transcriptional regulator KipR</fullName>
    </submittedName>
</protein>
<keyword evidence="1" id="KW-0805">Transcription regulation</keyword>
<dbReference type="Pfam" id="PF01614">
    <property type="entry name" value="IclR_C"/>
    <property type="match status" value="1"/>
</dbReference>
<evidence type="ECO:0000256" key="2">
    <source>
        <dbReference type="ARBA" id="ARBA00023125"/>
    </source>
</evidence>
<dbReference type="InterPro" id="IPR014757">
    <property type="entry name" value="Tscrpt_reg_IclR_C"/>
</dbReference>
<dbReference type="RefSeq" id="WP_156229273.1">
    <property type="nucleotide sequence ID" value="NZ_CP046453.1"/>
</dbReference>
<dbReference type="KEGG" id="ccoe:CETAM_13280"/>
<dbReference type="InterPro" id="IPR036388">
    <property type="entry name" value="WH-like_DNA-bd_sf"/>
</dbReference>
<dbReference type="GO" id="GO:0003677">
    <property type="term" value="F:DNA binding"/>
    <property type="evidence" value="ECO:0007669"/>
    <property type="project" value="UniProtKB-KW"/>
</dbReference>
<feature type="domain" description="IclR-ED" evidence="5">
    <location>
        <begin position="68"/>
        <end position="248"/>
    </location>
</feature>
<dbReference type="EMBL" id="CP046453">
    <property type="protein sequence ID" value="QGU05881.1"/>
    <property type="molecule type" value="Genomic_DNA"/>
</dbReference>
<keyword evidence="7" id="KW-1185">Reference proteome</keyword>
<dbReference type="Pfam" id="PF09339">
    <property type="entry name" value="HTH_IclR"/>
    <property type="match status" value="1"/>
</dbReference>
<feature type="domain" description="HTH iclR-type" evidence="4">
    <location>
        <begin position="6"/>
        <end position="67"/>
    </location>
</feature>
<dbReference type="SUPFAM" id="SSF46785">
    <property type="entry name" value="Winged helix' DNA-binding domain"/>
    <property type="match status" value="1"/>
</dbReference>
<accession>A0A6B8W071</accession>
<evidence type="ECO:0000256" key="3">
    <source>
        <dbReference type="ARBA" id="ARBA00023163"/>
    </source>
</evidence>
<keyword evidence="3" id="KW-0804">Transcription</keyword>
<keyword evidence="2" id="KW-0238">DNA-binding</keyword>
<dbReference type="InterPro" id="IPR005471">
    <property type="entry name" value="Tscrpt_reg_IclR_N"/>
</dbReference>
<dbReference type="GO" id="GO:0003700">
    <property type="term" value="F:DNA-binding transcription factor activity"/>
    <property type="evidence" value="ECO:0007669"/>
    <property type="project" value="TreeGrafter"/>
</dbReference>
<reference evidence="6 7" key="1">
    <citation type="journal article" date="2021" name="Int. J. Syst. Evol. Microbiol.">
        <title>Classification of three corynebacterial strains isolated from a small paddock in North Rhine-Westphalia: proposal of &lt;i&gt;Corynebacterium kalinowskii&lt;/i&gt; sp. nov., &lt;i&gt;Corynebacterium comes&lt;/i&gt; sp. nov. and &lt;i&gt;Corynebacterium occultum&lt;/i&gt; sp. nov.</title>
        <authorList>
            <person name="Schaffert L."/>
            <person name="Ruwe M."/>
            <person name="Milse J."/>
            <person name="Hanuschka K."/>
            <person name="Ortseifen V."/>
            <person name="Droste J."/>
            <person name="Brandt D."/>
            <person name="Schl L."/>
            <person name="Kutter Y."/>
            <person name="Vinke S."/>
            <person name="Vieh P."/>
            <person name="Jacob L."/>
            <person name="L N.C."/>
            <person name="Schulte-Berndt E."/>
            <person name="Hain C."/>
            <person name="Linder M."/>
            <person name="Schmidt P."/>
            <person name="Wollenschl L."/>
            <person name="Luttermann T."/>
            <person name="Thieme E."/>
            <person name="Hassa J."/>
            <person name="Haak M."/>
            <person name="Wittchen M."/>
            <person name="Mentz A."/>
            <person name="Persicke M."/>
            <person name="Busche T."/>
            <person name="R C."/>
        </authorList>
    </citation>
    <scope>NUCLEOTIDE SEQUENCE [LARGE SCALE GENOMIC DNA]</scope>
    <source>
        <strain evidence="6 7">2019</strain>
    </source>
</reference>
<dbReference type="SMART" id="SM00346">
    <property type="entry name" value="HTH_ICLR"/>
    <property type="match status" value="1"/>
</dbReference>
<dbReference type="PROSITE" id="PS51077">
    <property type="entry name" value="HTH_ICLR"/>
    <property type="match status" value="1"/>
</dbReference>
<dbReference type="Gene3D" id="3.30.450.40">
    <property type="match status" value="1"/>
</dbReference>
<dbReference type="InterPro" id="IPR050707">
    <property type="entry name" value="HTH_MetabolicPath_Reg"/>
</dbReference>
<evidence type="ECO:0000313" key="7">
    <source>
        <dbReference type="Proteomes" id="UP000425178"/>
    </source>
</evidence>
<dbReference type="Gene3D" id="1.10.10.10">
    <property type="entry name" value="Winged helix-like DNA-binding domain superfamily/Winged helix DNA-binding domain"/>
    <property type="match status" value="1"/>
</dbReference>
<dbReference type="InterPro" id="IPR036390">
    <property type="entry name" value="WH_DNA-bd_sf"/>
</dbReference>
<evidence type="ECO:0000256" key="1">
    <source>
        <dbReference type="ARBA" id="ARBA00023015"/>
    </source>
</evidence>
<organism evidence="6 7">
    <name type="scientific">Corynebacterium comes</name>
    <dbReference type="NCBI Taxonomy" id="2675218"/>
    <lineage>
        <taxon>Bacteria</taxon>
        <taxon>Bacillati</taxon>
        <taxon>Actinomycetota</taxon>
        <taxon>Actinomycetes</taxon>
        <taxon>Mycobacteriales</taxon>
        <taxon>Corynebacteriaceae</taxon>
        <taxon>Corynebacterium</taxon>
    </lineage>
</organism>
<dbReference type="GO" id="GO:0045892">
    <property type="term" value="P:negative regulation of DNA-templated transcription"/>
    <property type="evidence" value="ECO:0007669"/>
    <property type="project" value="TreeGrafter"/>
</dbReference>
<dbReference type="PANTHER" id="PTHR30136">
    <property type="entry name" value="HELIX-TURN-HELIX TRANSCRIPTIONAL REGULATOR, ICLR FAMILY"/>
    <property type="match status" value="1"/>
</dbReference>
<name>A0A6B8W071_9CORY</name>
<evidence type="ECO:0000259" key="5">
    <source>
        <dbReference type="PROSITE" id="PS51078"/>
    </source>
</evidence>